<dbReference type="AlphaFoldDB" id="A0A6A6UYB8"/>
<dbReference type="InterPro" id="IPR008271">
    <property type="entry name" value="Ser/Thr_kinase_AS"/>
</dbReference>
<dbReference type="GO" id="GO:0007095">
    <property type="term" value="P:mitotic G2 DNA damage checkpoint signaling"/>
    <property type="evidence" value="ECO:0007669"/>
    <property type="project" value="TreeGrafter"/>
</dbReference>
<keyword evidence="3" id="KW-0808">Transferase</keyword>
<keyword evidence="5 11" id="KW-0418">Kinase</keyword>
<dbReference type="FunFam" id="1.10.510.10:FF:000692">
    <property type="entry name" value="Serine/threonine protein kinase, variant"/>
    <property type="match status" value="1"/>
</dbReference>
<dbReference type="Pfam" id="PF00069">
    <property type="entry name" value="Pkinase"/>
    <property type="match status" value="1"/>
</dbReference>
<organism evidence="11 12">
    <name type="scientific">Sporormia fimetaria CBS 119925</name>
    <dbReference type="NCBI Taxonomy" id="1340428"/>
    <lineage>
        <taxon>Eukaryota</taxon>
        <taxon>Fungi</taxon>
        <taxon>Dikarya</taxon>
        <taxon>Ascomycota</taxon>
        <taxon>Pezizomycotina</taxon>
        <taxon>Dothideomycetes</taxon>
        <taxon>Pleosporomycetidae</taxon>
        <taxon>Pleosporales</taxon>
        <taxon>Sporormiaceae</taxon>
        <taxon>Sporormia</taxon>
    </lineage>
</organism>
<feature type="binding site" evidence="9">
    <location>
        <position position="51"/>
    </location>
    <ligand>
        <name>ATP</name>
        <dbReference type="ChEBI" id="CHEBI:30616"/>
    </ligand>
</feature>
<comment type="catalytic activity">
    <reaction evidence="8">
        <text>L-seryl-[protein] + ATP = O-phospho-L-seryl-[protein] + ADP + H(+)</text>
        <dbReference type="Rhea" id="RHEA:17989"/>
        <dbReference type="Rhea" id="RHEA-COMP:9863"/>
        <dbReference type="Rhea" id="RHEA-COMP:11604"/>
        <dbReference type="ChEBI" id="CHEBI:15378"/>
        <dbReference type="ChEBI" id="CHEBI:29999"/>
        <dbReference type="ChEBI" id="CHEBI:30616"/>
        <dbReference type="ChEBI" id="CHEBI:83421"/>
        <dbReference type="ChEBI" id="CHEBI:456216"/>
        <dbReference type="EC" id="2.7.11.1"/>
    </reaction>
</comment>
<dbReference type="InterPro" id="IPR000719">
    <property type="entry name" value="Prot_kinase_dom"/>
</dbReference>
<dbReference type="Gene3D" id="1.10.510.10">
    <property type="entry name" value="Transferase(Phosphotransferase) domain 1"/>
    <property type="match status" value="1"/>
</dbReference>
<accession>A0A6A6UYB8</accession>
<protein>
    <recommendedName>
        <fullName evidence="1">non-specific serine/threonine protein kinase</fullName>
        <ecNumber evidence="1">2.7.11.1</ecNumber>
    </recommendedName>
</protein>
<keyword evidence="12" id="KW-1185">Reference proteome</keyword>
<dbReference type="GO" id="GO:0005524">
    <property type="term" value="F:ATP binding"/>
    <property type="evidence" value="ECO:0007669"/>
    <property type="project" value="UniProtKB-UniRule"/>
</dbReference>
<evidence type="ECO:0000256" key="1">
    <source>
        <dbReference type="ARBA" id="ARBA00012513"/>
    </source>
</evidence>
<keyword evidence="2" id="KW-0723">Serine/threonine-protein kinase</keyword>
<evidence type="ECO:0000256" key="2">
    <source>
        <dbReference type="ARBA" id="ARBA00022527"/>
    </source>
</evidence>
<keyword evidence="6 9" id="KW-0067">ATP-binding</keyword>
<evidence type="ECO:0000256" key="8">
    <source>
        <dbReference type="ARBA" id="ARBA00048679"/>
    </source>
</evidence>
<comment type="catalytic activity">
    <reaction evidence="7">
        <text>L-threonyl-[protein] + ATP = O-phospho-L-threonyl-[protein] + ADP + H(+)</text>
        <dbReference type="Rhea" id="RHEA:46608"/>
        <dbReference type="Rhea" id="RHEA-COMP:11060"/>
        <dbReference type="Rhea" id="RHEA-COMP:11605"/>
        <dbReference type="ChEBI" id="CHEBI:15378"/>
        <dbReference type="ChEBI" id="CHEBI:30013"/>
        <dbReference type="ChEBI" id="CHEBI:30616"/>
        <dbReference type="ChEBI" id="CHEBI:61977"/>
        <dbReference type="ChEBI" id="CHEBI:456216"/>
        <dbReference type="EC" id="2.7.11.1"/>
    </reaction>
</comment>
<evidence type="ECO:0000256" key="3">
    <source>
        <dbReference type="ARBA" id="ARBA00022679"/>
    </source>
</evidence>
<keyword evidence="4 9" id="KW-0547">Nucleotide-binding</keyword>
<evidence type="ECO:0000313" key="12">
    <source>
        <dbReference type="Proteomes" id="UP000799440"/>
    </source>
</evidence>
<feature type="domain" description="Protein kinase" evidence="10">
    <location>
        <begin position="21"/>
        <end position="297"/>
    </location>
</feature>
<dbReference type="EMBL" id="MU006608">
    <property type="protein sequence ID" value="KAF2742464.1"/>
    <property type="molecule type" value="Genomic_DNA"/>
</dbReference>
<evidence type="ECO:0000256" key="6">
    <source>
        <dbReference type="ARBA" id="ARBA00022840"/>
    </source>
</evidence>
<dbReference type="PROSITE" id="PS00107">
    <property type="entry name" value="PROTEIN_KINASE_ATP"/>
    <property type="match status" value="1"/>
</dbReference>
<dbReference type="InterPro" id="IPR017441">
    <property type="entry name" value="Protein_kinase_ATP_BS"/>
</dbReference>
<dbReference type="PANTHER" id="PTHR43895">
    <property type="entry name" value="CALCIUM/CALMODULIN-DEPENDENT PROTEIN KINASE KINASE-RELATED"/>
    <property type="match status" value="1"/>
</dbReference>
<dbReference type="GO" id="GO:0035861">
    <property type="term" value="C:site of double-strand break"/>
    <property type="evidence" value="ECO:0007669"/>
    <property type="project" value="TreeGrafter"/>
</dbReference>
<dbReference type="EC" id="2.7.11.1" evidence="1"/>
<dbReference type="GO" id="GO:0005634">
    <property type="term" value="C:nucleus"/>
    <property type="evidence" value="ECO:0007669"/>
    <property type="project" value="TreeGrafter"/>
</dbReference>
<dbReference type="SMART" id="SM00220">
    <property type="entry name" value="S_TKc"/>
    <property type="match status" value="1"/>
</dbReference>
<evidence type="ECO:0000256" key="7">
    <source>
        <dbReference type="ARBA" id="ARBA00047899"/>
    </source>
</evidence>
<dbReference type="SUPFAM" id="SSF56112">
    <property type="entry name" value="Protein kinase-like (PK-like)"/>
    <property type="match status" value="1"/>
</dbReference>
<dbReference type="Proteomes" id="UP000799440">
    <property type="component" value="Unassembled WGS sequence"/>
</dbReference>
<sequence length="566" mass="62757">MGPGGPPGSQAAPLPSNLPFRVVSKNIGTGAYAIIRKAIPLHAAKPVIAIKFINKQHAFKQGRLTPTQLKREITLHEHLSRGCHQNIIRLLTWGEDPNWNWLAMELADGGDLFDKIEPDMGVGEDIAHFYFTQLMNAVAFMHSKGVAHRDLKPENVLLSANGDLKLADFGLAALFEKDGQTRLCNTVCGSPPYIAPEVVQGKRSQRIDVLDVGYAANICDIWSCGVVLFVLLLGNTPWDEPTLESEEFVEYMETKGHPNDELWAQLPQDILSLLLGMMELDPRQRYTIADIQSHPWFQRPNKYLSPSGRNANPIGLAAEMLSQLRIDFSKPPSQTQRSVPSQDVDAMDIDCSPQYTRPENINDITTSVPITPLTDDAAPFDWERPSTFATFDPSTMPPPRLPASSFFQLPPSTQDALSQDPAMSQFTPTPRTQEDLITLTQAARQFRDVLPPSSFSRFLSPLSISVLVPLVVDALTRLGIPADMPDRLLIEKWEARGEASVKVKMADPRRQALSGNVVVERVVLDGGVGSCEVRFVKGVGDPLEWRRFFRNVVVGMGERVVMRPGR</sequence>
<evidence type="ECO:0000313" key="11">
    <source>
        <dbReference type="EMBL" id="KAF2742464.1"/>
    </source>
</evidence>
<evidence type="ECO:0000259" key="10">
    <source>
        <dbReference type="PROSITE" id="PS50011"/>
    </source>
</evidence>
<dbReference type="OrthoDB" id="539158at2759"/>
<dbReference type="PROSITE" id="PS00108">
    <property type="entry name" value="PROTEIN_KINASE_ST"/>
    <property type="match status" value="1"/>
</dbReference>
<dbReference type="GO" id="GO:0004674">
    <property type="term" value="F:protein serine/threonine kinase activity"/>
    <property type="evidence" value="ECO:0007669"/>
    <property type="project" value="UniProtKB-KW"/>
</dbReference>
<dbReference type="GO" id="GO:0005737">
    <property type="term" value="C:cytoplasm"/>
    <property type="evidence" value="ECO:0007669"/>
    <property type="project" value="TreeGrafter"/>
</dbReference>
<evidence type="ECO:0000256" key="4">
    <source>
        <dbReference type="ARBA" id="ARBA00022741"/>
    </source>
</evidence>
<gene>
    <name evidence="11" type="ORF">M011DRAFT_433023</name>
</gene>
<evidence type="ECO:0000256" key="9">
    <source>
        <dbReference type="PROSITE-ProRule" id="PRU10141"/>
    </source>
</evidence>
<reference evidence="11" key="1">
    <citation type="journal article" date="2020" name="Stud. Mycol.">
        <title>101 Dothideomycetes genomes: a test case for predicting lifestyles and emergence of pathogens.</title>
        <authorList>
            <person name="Haridas S."/>
            <person name="Albert R."/>
            <person name="Binder M."/>
            <person name="Bloem J."/>
            <person name="Labutti K."/>
            <person name="Salamov A."/>
            <person name="Andreopoulos B."/>
            <person name="Baker S."/>
            <person name="Barry K."/>
            <person name="Bills G."/>
            <person name="Bluhm B."/>
            <person name="Cannon C."/>
            <person name="Castanera R."/>
            <person name="Culley D."/>
            <person name="Daum C."/>
            <person name="Ezra D."/>
            <person name="Gonzalez J."/>
            <person name="Henrissat B."/>
            <person name="Kuo A."/>
            <person name="Liang C."/>
            <person name="Lipzen A."/>
            <person name="Lutzoni F."/>
            <person name="Magnuson J."/>
            <person name="Mondo S."/>
            <person name="Nolan M."/>
            <person name="Ohm R."/>
            <person name="Pangilinan J."/>
            <person name="Park H.-J."/>
            <person name="Ramirez L."/>
            <person name="Alfaro M."/>
            <person name="Sun H."/>
            <person name="Tritt A."/>
            <person name="Yoshinaga Y."/>
            <person name="Zwiers L.-H."/>
            <person name="Turgeon B."/>
            <person name="Goodwin S."/>
            <person name="Spatafora J."/>
            <person name="Crous P."/>
            <person name="Grigoriev I."/>
        </authorList>
    </citation>
    <scope>NUCLEOTIDE SEQUENCE</scope>
    <source>
        <strain evidence="11">CBS 119925</strain>
    </source>
</reference>
<dbReference type="PROSITE" id="PS50011">
    <property type="entry name" value="PROTEIN_KINASE_DOM"/>
    <property type="match status" value="1"/>
</dbReference>
<evidence type="ECO:0000256" key="5">
    <source>
        <dbReference type="ARBA" id="ARBA00022777"/>
    </source>
</evidence>
<dbReference type="InterPro" id="IPR011009">
    <property type="entry name" value="Kinase-like_dom_sf"/>
</dbReference>
<proteinExistence type="predicted"/>
<dbReference type="PANTHER" id="PTHR43895:SF32">
    <property type="entry name" value="SERINE_THREONINE-PROTEIN KINASE CHK1"/>
    <property type="match status" value="1"/>
</dbReference>
<name>A0A6A6UYB8_9PLEO</name>